<evidence type="ECO:0000256" key="9">
    <source>
        <dbReference type="ARBA" id="ARBA00022777"/>
    </source>
</evidence>
<dbReference type="InterPro" id="IPR003661">
    <property type="entry name" value="HisK_dim/P_dom"/>
</dbReference>
<keyword evidence="16" id="KW-0175">Coiled coil</keyword>
<dbReference type="InterPro" id="IPR001789">
    <property type="entry name" value="Sig_transdc_resp-reg_receiver"/>
</dbReference>
<evidence type="ECO:0000256" key="11">
    <source>
        <dbReference type="ARBA" id="ARBA00022989"/>
    </source>
</evidence>
<dbReference type="SMART" id="SM00448">
    <property type="entry name" value="REC"/>
    <property type="match status" value="2"/>
</dbReference>
<dbReference type="Proteomes" id="UP000675880">
    <property type="component" value="Unassembled WGS sequence"/>
</dbReference>
<comment type="subcellular location">
    <subcellularLocation>
        <location evidence="2">Cell membrane</location>
        <topology evidence="2">Multi-pass membrane protein</topology>
    </subcellularLocation>
</comment>
<dbReference type="InterPro" id="IPR000700">
    <property type="entry name" value="PAS-assoc_C"/>
</dbReference>
<keyword evidence="7 17" id="KW-0812">Transmembrane</keyword>
<dbReference type="Gene3D" id="3.30.565.10">
    <property type="entry name" value="Histidine kinase-like ATPase, C-terminal domain"/>
    <property type="match status" value="1"/>
</dbReference>
<dbReference type="CDD" id="cd00130">
    <property type="entry name" value="PAS"/>
    <property type="match status" value="2"/>
</dbReference>
<dbReference type="RefSeq" id="WP_213040174.1">
    <property type="nucleotide sequence ID" value="NZ_CAJNBJ010000001.1"/>
</dbReference>
<dbReference type="GO" id="GO:0004673">
    <property type="term" value="F:protein histidine kinase activity"/>
    <property type="evidence" value="ECO:0007669"/>
    <property type="project" value="UniProtKB-EC"/>
</dbReference>
<dbReference type="PROSITE" id="PS50109">
    <property type="entry name" value="HIS_KIN"/>
    <property type="match status" value="1"/>
</dbReference>
<dbReference type="EMBL" id="CAJNBJ010000001">
    <property type="protein sequence ID" value="CAE6691793.1"/>
    <property type="molecule type" value="Genomic_DNA"/>
</dbReference>
<accession>A0ABM8QDT1</accession>
<dbReference type="InterPro" id="IPR005467">
    <property type="entry name" value="His_kinase_dom"/>
</dbReference>
<dbReference type="Pfam" id="PF13188">
    <property type="entry name" value="PAS_8"/>
    <property type="match status" value="1"/>
</dbReference>
<dbReference type="InterPro" id="IPR008207">
    <property type="entry name" value="Sig_transdc_His_kin_Hpt_dom"/>
</dbReference>
<evidence type="ECO:0000256" key="3">
    <source>
        <dbReference type="ARBA" id="ARBA00012438"/>
    </source>
</evidence>
<feature type="coiled-coil region" evidence="16">
    <location>
        <begin position="104"/>
        <end position="152"/>
    </location>
</feature>
<evidence type="ECO:0000256" key="15">
    <source>
        <dbReference type="PROSITE-ProRule" id="PRU00169"/>
    </source>
</evidence>
<dbReference type="SUPFAM" id="SSF55874">
    <property type="entry name" value="ATPase domain of HSP90 chaperone/DNA topoisomerase II/histidine kinase"/>
    <property type="match status" value="1"/>
</dbReference>
<dbReference type="SMART" id="SM00091">
    <property type="entry name" value="PAS"/>
    <property type="match status" value="2"/>
</dbReference>
<comment type="caution">
    <text evidence="23">The sequence shown here is derived from an EMBL/GenBank/DDBJ whole genome shotgun (WGS) entry which is preliminary data.</text>
</comment>
<evidence type="ECO:0000259" key="20">
    <source>
        <dbReference type="PROSITE" id="PS50112"/>
    </source>
</evidence>
<dbReference type="PANTHER" id="PTHR45339">
    <property type="entry name" value="HYBRID SIGNAL TRANSDUCTION HISTIDINE KINASE J"/>
    <property type="match status" value="1"/>
</dbReference>
<evidence type="ECO:0000256" key="8">
    <source>
        <dbReference type="ARBA" id="ARBA00022741"/>
    </source>
</evidence>
<name>A0ABM8QDT1_9BACT</name>
<feature type="transmembrane region" description="Helical" evidence="17">
    <location>
        <begin position="24"/>
        <end position="41"/>
    </location>
</feature>
<dbReference type="Pfam" id="PF00072">
    <property type="entry name" value="Response_reg"/>
    <property type="match status" value="2"/>
</dbReference>
<dbReference type="InterPro" id="IPR000014">
    <property type="entry name" value="PAS"/>
</dbReference>
<dbReference type="InterPro" id="IPR029016">
    <property type="entry name" value="GAF-like_dom_sf"/>
</dbReference>
<dbReference type="Gene3D" id="3.40.50.2300">
    <property type="match status" value="2"/>
</dbReference>
<dbReference type="Gene3D" id="3.30.450.40">
    <property type="match status" value="1"/>
</dbReference>
<dbReference type="InterPro" id="IPR035965">
    <property type="entry name" value="PAS-like_dom_sf"/>
</dbReference>
<evidence type="ECO:0000256" key="16">
    <source>
        <dbReference type="SAM" id="Coils"/>
    </source>
</evidence>
<keyword evidence="6 23" id="KW-0808">Transferase</keyword>
<evidence type="ECO:0000256" key="14">
    <source>
        <dbReference type="PROSITE-ProRule" id="PRU00110"/>
    </source>
</evidence>
<evidence type="ECO:0000256" key="5">
    <source>
        <dbReference type="ARBA" id="ARBA00022553"/>
    </source>
</evidence>
<evidence type="ECO:0000259" key="19">
    <source>
        <dbReference type="PROSITE" id="PS50110"/>
    </source>
</evidence>
<dbReference type="Pfam" id="PF01590">
    <property type="entry name" value="GAF"/>
    <property type="match status" value="1"/>
</dbReference>
<dbReference type="CDD" id="cd00082">
    <property type="entry name" value="HisKA"/>
    <property type="match status" value="1"/>
</dbReference>
<dbReference type="PANTHER" id="PTHR45339:SF1">
    <property type="entry name" value="HYBRID SIGNAL TRANSDUCTION HISTIDINE KINASE J"/>
    <property type="match status" value="1"/>
</dbReference>
<dbReference type="Gene3D" id="1.10.287.130">
    <property type="match status" value="1"/>
</dbReference>
<dbReference type="Pfam" id="PF00512">
    <property type="entry name" value="HisKA"/>
    <property type="match status" value="1"/>
</dbReference>
<feature type="domain" description="Response regulatory" evidence="19">
    <location>
        <begin position="983"/>
        <end position="1102"/>
    </location>
</feature>
<dbReference type="InterPro" id="IPR003594">
    <property type="entry name" value="HATPase_dom"/>
</dbReference>
<evidence type="ECO:0000259" key="21">
    <source>
        <dbReference type="PROSITE" id="PS50113"/>
    </source>
</evidence>
<dbReference type="NCBIfam" id="TIGR00229">
    <property type="entry name" value="sensory_box"/>
    <property type="match status" value="2"/>
</dbReference>
<evidence type="ECO:0000256" key="17">
    <source>
        <dbReference type="SAM" id="Phobius"/>
    </source>
</evidence>
<dbReference type="SUPFAM" id="SSF52172">
    <property type="entry name" value="CheY-like"/>
    <property type="match status" value="2"/>
</dbReference>
<dbReference type="SUPFAM" id="SSF47384">
    <property type="entry name" value="Homodimeric domain of signal transducing histidine kinase"/>
    <property type="match status" value="1"/>
</dbReference>
<evidence type="ECO:0000256" key="4">
    <source>
        <dbReference type="ARBA" id="ARBA00022475"/>
    </source>
</evidence>
<keyword evidence="13 17" id="KW-0472">Membrane</keyword>
<feature type="domain" description="Response regulatory" evidence="19">
    <location>
        <begin position="832"/>
        <end position="953"/>
    </location>
</feature>
<dbReference type="PROSITE" id="PS50112">
    <property type="entry name" value="PAS"/>
    <property type="match status" value="2"/>
</dbReference>
<feature type="transmembrane region" description="Helical" evidence="17">
    <location>
        <begin position="48"/>
        <end position="67"/>
    </location>
</feature>
<dbReference type="Gene3D" id="1.20.120.160">
    <property type="entry name" value="HPT domain"/>
    <property type="match status" value="1"/>
</dbReference>
<comment type="catalytic activity">
    <reaction evidence="1">
        <text>ATP + protein L-histidine = ADP + protein N-phospho-L-histidine.</text>
        <dbReference type="EC" id="2.7.13.3"/>
    </reaction>
</comment>
<dbReference type="Pfam" id="PF01627">
    <property type="entry name" value="Hpt"/>
    <property type="match status" value="1"/>
</dbReference>
<keyword evidence="9 23" id="KW-0418">Kinase</keyword>
<gene>
    <name evidence="23" type="ORF">NSPZN2_10257</name>
</gene>
<feature type="domain" description="PAC" evidence="21">
    <location>
        <begin position="216"/>
        <end position="267"/>
    </location>
</feature>
<keyword evidence="12" id="KW-0902">Two-component regulatory system</keyword>
<evidence type="ECO:0000313" key="23">
    <source>
        <dbReference type="EMBL" id="CAE6691793.1"/>
    </source>
</evidence>
<dbReference type="PROSITE" id="PS50894">
    <property type="entry name" value="HPT"/>
    <property type="match status" value="1"/>
</dbReference>
<proteinExistence type="predicted"/>
<dbReference type="InterPro" id="IPR036097">
    <property type="entry name" value="HisK_dim/P_sf"/>
</dbReference>
<feature type="domain" description="PAS" evidence="20">
    <location>
        <begin position="142"/>
        <end position="195"/>
    </location>
</feature>
<evidence type="ECO:0000256" key="12">
    <source>
        <dbReference type="ARBA" id="ARBA00023012"/>
    </source>
</evidence>
<dbReference type="PROSITE" id="PS50110">
    <property type="entry name" value="RESPONSE_REGULATORY"/>
    <property type="match status" value="2"/>
</dbReference>
<dbReference type="InterPro" id="IPR036641">
    <property type="entry name" value="HPT_dom_sf"/>
</dbReference>
<dbReference type="InterPro" id="IPR001610">
    <property type="entry name" value="PAC"/>
</dbReference>
<dbReference type="Gene3D" id="3.30.450.20">
    <property type="entry name" value="PAS domain"/>
    <property type="match status" value="2"/>
</dbReference>
<dbReference type="PRINTS" id="PR00344">
    <property type="entry name" value="BCTRLSENSOR"/>
</dbReference>
<dbReference type="InterPro" id="IPR011006">
    <property type="entry name" value="CheY-like_superfamily"/>
</dbReference>
<dbReference type="SUPFAM" id="SSF47226">
    <property type="entry name" value="Histidine-containing phosphotransfer domain, HPT domain"/>
    <property type="match status" value="1"/>
</dbReference>
<keyword evidence="11 17" id="KW-1133">Transmembrane helix</keyword>
<evidence type="ECO:0000259" key="18">
    <source>
        <dbReference type="PROSITE" id="PS50109"/>
    </source>
</evidence>
<keyword evidence="8" id="KW-0547">Nucleotide-binding</keyword>
<feature type="domain" description="PAS" evidence="20">
    <location>
        <begin position="268"/>
        <end position="337"/>
    </location>
</feature>
<dbReference type="InterPro" id="IPR003018">
    <property type="entry name" value="GAF"/>
</dbReference>
<protein>
    <recommendedName>
        <fullName evidence="3">histidine kinase</fullName>
        <ecNumber evidence="3">2.7.13.3</ecNumber>
    </recommendedName>
</protein>
<evidence type="ECO:0000256" key="6">
    <source>
        <dbReference type="ARBA" id="ARBA00022679"/>
    </source>
</evidence>
<evidence type="ECO:0000313" key="24">
    <source>
        <dbReference type="Proteomes" id="UP000675880"/>
    </source>
</evidence>
<dbReference type="CDD" id="cd00156">
    <property type="entry name" value="REC"/>
    <property type="match status" value="1"/>
</dbReference>
<evidence type="ECO:0000256" key="1">
    <source>
        <dbReference type="ARBA" id="ARBA00000085"/>
    </source>
</evidence>
<evidence type="ECO:0000256" key="13">
    <source>
        <dbReference type="ARBA" id="ARBA00023136"/>
    </source>
</evidence>
<feature type="modified residue" description="4-aspartylphosphate" evidence="15">
    <location>
        <position position="1032"/>
    </location>
</feature>
<feature type="modified residue" description="Phosphohistidine" evidence="14">
    <location>
        <position position="1162"/>
    </location>
</feature>
<reference evidence="23 24" key="1">
    <citation type="submission" date="2021-02" db="EMBL/GenBank/DDBJ databases">
        <authorList>
            <person name="Han P."/>
        </authorList>
    </citation>
    <scope>NUCLEOTIDE SEQUENCE [LARGE SCALE GENOMIC DNA]</scope>
    <source>
        <strain evidence="23">Candidatus Nitrospira sp. ZN2</strain>
    </source>
</reference>
<dbReference type="Pfam" id="PF02518">
    <property type="entry name" value="HATPase_c"/>
    <property type="match status" value="1"/>
</dbReference>
<dbReference type="SMART" id="SM00388">
    <property type="entry name" value="HisKA"/>
    <property type="match status" value="1"/>
</dbReference>
<dbReference type="SUPFAM" id="SSF55781">
    <property type="entry name" value="GAF domain-like"/>
    <property type="match status" value="1"/>
</dbReference>
<sequence>MLAVIGLMTAGVFALDAMIPLGHVVWLLYLLPLWLSSRCVSPTVPLRYASLCTVLLGAGVVLAPPGIEVRTALFNRTLGVGIVWGGAFLLSQRRAAEAALRAANNRLELRVAEQTQSLTAANSRLTQQLVEQQQAEEARRASDERYRELVEQAGDIIYRTDAAGRFTYCNPTSLRILGYLPEELLGRHYLEIVLPPCRAQTERFYGRQFVRKVPRTVYEVPVATKDGRDVWLGQHAQLLMEGETVSGFQVVARDITERKRVEQALRESEERFSKAFQSSPAGMAISRLEDGRVLDVNDAFVRVSGFSRGELIGMSSLEVGIWVNPEDRQQLADTLRRDGFLRNLEKAFRTKSGEVRQGLFNVEPVCIGRENCLLTLVLDITRRTEAEAALRHSQSVLQVHQHALMRLTKSQHIGSGDWQAALEELMRTSAQALAVDRASVWLLDRNGAMLDCAELYEQRVAQHSRGQRLNVAQYPRYFAELLREQVVDAHDVDRDPRTSELLPAYLQPLGIVSLLDVPIFFGGRLAGVVCHERIGVPRAWTSEETQFATSIGNLVTLAYEAKQRQEAESALVMAKEAAEFANRAKSDFLATMSHEIRTPMNAIVGMADLLSETSLNEDQREYVQIFRDAGSNLLSLINDVLDLSKIEAGHLDLDIVDFDLNDLVQRAAELVAVRAAEKNLELAYQIQPDVPTSLVGDPNRLRQVLLNLLGNAIKFTDQGEVVLRVECDPQADGPGNLLFTVRDTGIGIPTDKLAVIFERFTQVDSSMTRPYSGSGLGLTISRRLVERMGGKMWVESEVGKGSLFSFSAKFAVHLQPVPAVPPAQWEQLAGLRTLIVDDNATNRLIVRETLTGWGIPAVEASGGDEALEELRRAAKAGVPYRLVILDVRMPKLSGWEVAETIARSPWLAGLSLIMLTSERRAGDQARARECGVVRYLTKPFRRSDLFNGMMAVIGKTASAEGHGDLPGSPKEPSSPVDGRAGLSILLAEDFVDNRRMMEFYFKATPHRVETAANGQVAVEMFLRGSYDLVLMDIQMPVMDGYAATKAIRAWEREQGRPPVPILALTANALQGEVQRSLEAGCTAHLTKPIRKARLMEAIQLYSQTAALAPSRSDAALAPVVLQLSGEFESLMPGFLERRRQDLVQIADAVEREDYVLVREIGHGLKGAGGTYGLDAISAYGRALEAAAERKDGAAVRETLNACTSYLDRLQVVYV</sequence>
<dbReference type="SMART" id="SM00065">
    <property type="entry name" value="GAF"/>
    <property type="match status" value="1"/>
</dbReference>
<dbReference type="EC" id="2.7.13.3" evidence="3"/>
<dbReference type="SMART" id="SM00387">
    <property type="entry name" value="HATPase_c"/>
    <property type="match status" value="1"/>
</dbReference>
<evidence type="ECO:0000256" key="2">
    <source>
        <dbReference type="ARBA" id="ARBA00004651"/>
    </source>
</evidence>
<dbReference type="InterPro" id="IPR004358">
    <property type="entry name" value="Sig_transdc_His_kin-like_C"/>
</dbReference>
<dbReference type="InterPro" id="IPR036890">
    <property type="entry name" value="HATPase_C_sf"/>
</dbReference>
<keyword evidence="4" id="KW-1003">Cell membrane</keyword>
<organism evidence="23 24">
    <name type="scientific">Nitrospira defluvii</name>
    <dbReference type="NCBI Taxonomy" id="330214"/>
    <lineage>
        <taxon>Bacteria</taxon>
        <taxon>Pseudomonadati</taxon>
        <taxon>Nitrospirota</taxon>
        <taxon>Nitrospiria</taxon>
        <taxon>Nitrospirales</taxon>
        <taxon>Nitrospiraceae</taxon>
        <taxon>Nitrospira</taxon>
    </lineage>
</organism>
<keyword evidence="24" id="KW-1185">Reference proteome</keyword>
<keyword evidence="5 15" id="KW-0597">Phosphoprotein</keyword>
<evidence type="ECO:0000256" key="10">
    <source>
        <dbReference type="ARBA" id="ARBA00022840"/>
    </source>
</evidence>
<dbReference type="CDD" id="cd16922">
    <property type="entry name" value="HATPase_EvgS-ArcB-TorS-like"/>
    <property type="match status" value="1"/>
</dbReference>
<dbReference type="InterPro" id="IPR013767">
    <property type="entry name" value="PAS_fold"/>
</dbReference>
<dbReference type="CDD" id="cd17546">
    <property type="entry name" value="REC_hyHK_CKI1_RcsC-like"/>
    <property type="match status" value="1"/>
</dbReference>
<evidence type="ECO:0000259" key="22">
    <source>
        <dbReference type="PROSITE" id="PS50894"/>
    </source>
</evidence>
<dbReference type="PROSITE" id="PS50113">
    <property type="entry name" value="PAC"/>
    <property type="match status" value="1"/>
</dbReference>
<keyword evidence="10" id="KW-0067">ATP-binding</keyword>
<dbReference type="SUPFAM" id="SSF55785">
    <property type="entry name" value="PYP-like sensor domain (PAS domain)"/>
    <property type="match status" value="2"/>
</dbReference>
<feature type="domain" description="Histidine kinase" evidence="18">
    <location>
        <begin position="591"/>
        <end position="812"/>
    </location>
</feature>
<feature type="modified residue" description="4-aspartylphosphate" evidence="15">
    <location>
        <position position="886"/>
    </location>
</feature>
<dbReference type="SMART" id="SM00086">
    <property type="entry name" value="PAC"/>
    <property type="match status" value="2"/>
</dbReference>
<evidence type="ECO:0000256" key="7">
    <source>
        <dbReference type="ARBA" id="ARBA00022692"/>
    </source>
</evidence>
<feature type="domain" description="HPt" evidence="22">
    <location>
        <begin position="1123"/>
        <end position="1214"/>
    </location>
</feature>
<dbReference type="Pfam" id="PF00989">
    <property type="entry name" value="PAS"/>
    <property type="match status" value="1"/>
</dbReference>